<evidence type="ECO:0000256" key="6">
    <source>
        <dbReference type="ARBA" id="ARBA00023163"/>
    </source>
</evidence>
<dbReference type="InterPro" id="IPR032563">
    <property type="entry name" value="DAMP1_SANT-like"/>
</dbReference>
<dbReference type="GO" id="GO:0006338">
    <property type="term" value="P:chromatin remodeling"/>
    <property type="evidence" value="ECO:0007669"/>
    <property type="project" value="InterPro"/>
</dbReference>
<evidence type="ECO:0000256" key="1">
    <source>
        <dbReference type="ARBA" id="ARBA00004123"/>
    </source>
</evidence>
<organism evidence="11 12">
    <name type="scientific">Hesseltinella vesiculosa</name>
    <dbReference type="NCBI Taxonomy" id="101127"/>
    <lineage>
        <taxon>Eukaryota</taxon>
        <taxon>Fungi</taxon>
        <taxon>Fungi incertae sedis</taxon>
        <taxon>Mucoromycota</taxon>
        <taxon>Mucoromycotina</taxon>
        <taxon>Mucoromycetes</taxon>
        <taxon>Mucorales</taxon>
        <taxon>Cunninghamellaceae</taxon>
        <taxon>Hesseltinella</taxon>
    </lineage>
</organism>
<feature type="compositionally biased region" description="Basic and acidic residues" evidence="9">
    <location>
        <begin position="1"/>
        <end position="11"/>
    </location>
</feature>
<dbReference type="InterPro" id="IPR009057">
    <property type="entry name" value="Homeodomain-like_sf"/>
</dbReference>
<proteinExistence type="inferred from homology"/>
<dbReference type="SMART" id="SM00717">
    <property type="entry name" value="SANT"/>
    <property type="match status" value="1"/>
</dbReference>
<comment type="function">
    <text evidence="8">Component of the SWR1 complex which mediates the ATP-dependent exchange of histone H2A for the H2A variant HZT1 leading to transcriptional regulation of selected genes by chromatin remodeling. Component of the NuA4 histone acetyltransferase complex which is involved in transcriptional activation of selected genes principally by acetylation of nucleosomal histone H4 and H2A. The NuA4 complex is also involved in DNA repair.</text>
</comment>
<dbReference type="EMBL" id="MCGT01000004">
    <property type="protein sequence ID" value="ORX60535.1"/>
    <property type="molecule type" value="Genomic_DNA"/>
</dbReference>
<dbReference type="Proteomes" id="UP000242146">
    <property type="component" value="Unassembled WGS sequence"/>
</dbReference>
<keyword evidence="6" id="KW-0804">Transcription</keyword>
<dbReference type="STRING" id="101127.A0A1X2GSV6"/>
<dbReference type="FunFam" id="1.10.10.60:FF:000087">
    <property type="entry name" value="DNA methyltransferase 1-associated protein 1"/>
    <property type="match status" value="1"/>
</dbReference>
<dbReference type="GO" id="GO:0006281">
    <property type="term" value="P:DNA repair"/>
    <property type="evidence" value="ECO:0007669"/>
    <property type="project" value="InterPro"/>
</dbReference>
<dbReference type="GO" id="GO:0000122">
    <property type="term" value="P:negative regulation of transcription by RNA polymerase II"/>
    <property type="evidence" value="ECO:0007669"/>
    <property type="project" value="TreeGrafter"/>
</dbReference>
<feature type="compositionally biased region" description="Polar residues" evidence="9">
    <location>
        <begin position="244"/>
        <end position="253"/>
    </location>
</feature>
<sequence length="371" mass="43225">MSGSDIRDILEIGKPTANDNVPRKAKPTIEKRPEGISRELYSLIGGPPPASLLQPTYKAKFTTKKKAVPWALHSFTNPARSDDLELYHWIRAKEANQKGYPFCRFDSPRDMLHYTNDEYDNYLKDHSWSKEETDVLMRLCDKYDLKFTVIADRFDVDPQRPRSIEDIKERFYTVQERLHEIHGQPYEHSFNKEREVARKHARRVLFARTKEEQEQEDYVAGEVQRLEQQRAKLAKERDHVRTLLDQNTQQQQALIPLTKKKGKPKDPSKEKKRKRKLDKEDAEAKSKMLPGVAVQSQMLSNVKQHLQSKSFKILNELGIGSRPVMPTAAICQRFQVLEHSITTLLELKKAVDKMEVEHRISQKRRRTSATG</sequence>
<gene>
    <name evidence="11" type="ORF">DM01DRAFT_1332683</name>
</gene>
<evidence type="ECO:0000256" key="3">
    <source>
        <dbReference type="ARBA" id="ARBA00019132"/>
    </source>
</evidence>
<feature type="compositionally biased region" description="Basic and acidic residues" evidence="9">
    <location>
        <begin position="277"/>
        <end position="286"/>
    </location>
</feature>
<feature type="region of interest" description="Disordered" evidence="9">
    <location>
        <begin position="1"/>
        <end position="27"/>
    </location>
</feature>
<dbReference type="InterPro" id="IPR027109">
    <property type="entry name" value="Swc4/Dmap1"/>
</dbReference>
<keyword evidence="12" id="KW-1185">Reference proteome</keyword>
<dbReference type="PANTHER" id="PTHR12855:SF10">
    <property type="entry name" value="DNA METHYLTRANSFERASE 1-ASSOCIATED PROTEIN 1"/>
    <property type="match status" value="1"/>
</dbReference>
<name>A0A1X2GSV6_9FUNG</name>
<dbReference type="AlphaFoldDB" id="A0A1X2GSV6"/>
<protein>
    <recommendedName>
        <fullName evidence="3">SWR1-complex protein 4</fullName>
    </recommendedName>
</protein>
<accession>A0A1X2GSV6</accession>
<dbReference type="InterPro" id="IPR001005">
    <property type="entry name" value="SANT/Myb"/>
</dbReference>
<evidence type="ECO:0000256" key="7">
    <source>
        <dbReference type="ARBA" id="ARBA00023242"/>
    </source>
</evidence>
<evidence type="ECO:0000313" key="11">
    <source>
        <dbReference type="EMBL" id="ORX60535.1"/>
    </source>
</evidence>
<comment type="caution">
    <text evidence="11">The sequence shown here is derived from an EMBL/GenBank/DDBJ whole genome shotgun (WGS) entry which is preliminary data.</text>
</comment>
<evidence type="ECO:0000256" key="5">
    <source>
        <dbReference type="ARBA" id="ARBA00023015"/>
    </source>
</evidence>
<evidence type="ECO:0000259" key="10">
    <source>
        <dbReference type="SMART" id="SM00717"/>
    </source>
</evidence>
<evidence type="ECO:0000256" key="8">
    <source>
        <dbReference type="ARBA" id="ARBA00025264"/>
    </source>
</evidence>
<evidence type="ECO:0000256" key="2">
    <source>
        <dbReference type="ARBA" id="ARBA00006918"/>
    </source>
</evidence>
<keyword evidence="7" id="KW-0539">Nucleus</keyword>
<keyword evidence="4" id="KW-0156">Chromatin regulator</keyword>
<keyword evidence="5" id="KW-0805">Transcription regulation</keyword>
<dbReference type="Gene3D" id="1.10.10.60">
    <property type="entry name" value="Homeodomain-like"/>
    <property type="match status" value="1"/>
</dbReference>
<dbReference type="Pfam" id="PF16282">
    <property type="entry name" value="SANT_DAMP1_like"/>
    <property type="match status" value="1"/>
</dbReference>
<feature type="region of interest" description="Disordered" evidence="9">
    <location>
        <begin position="242"/>
        <end position="287"/>
    </location>
</feature>
<evidence type="ECO:0000256" key="9">
    <source>
        <dbReference type="SAM" id="MobiDB-lite"/>
    </source>
</evidence>
<comment type="similarity">
    <text evidence="2">Belongs to the SWC4 family.</text>
</comment>
<feature type="domain" description="Myb-like" evidence="10">
    <location>
        <begin position="124"/>
        <end position="177"/>
    </location>
</feature>
<dbReference type="OrthoDB" id="19740at2759"/>
<dbReference type="GO" id="GO:0003714">
    <property type="term" value="F:transcription corepressor activity"/>
    <property type="evidence" value="ECO:0007669"/>
    <property type="project" value="TreeGrafter"/>
</dbReference>
<dbReference type="SUPFAM" id="SSF46689">
    <property type="entry name" value="Homeodomain-like"/>
    <property type="match status" value="1"/>
</dbReference>
<dbReference type="GO" id="GO:0000812">
    <property type="term" value="C:Swr1 complex"/>
    <property type="evidence" value="ECO:0007669"/>
    <property type="project" value="TreeGrafter"/>
</dbReference>
<evidence type="ECO:0000313" key="12">
    <source>
        <dbReference type="Proteomes" id="UP000242146"/>
    </source>
</evidence>
<dbReference type="GO" id="GO:0035267">
    <property type="term" value="C:NuA4 histone acetyltransferase complex"/>
    <property type="evidence" value="ECO:0007669"/>
    <property type="project" value="InterPro"/>
</dbReference>
<dbReference type="PANTHER" id="PTHR12855">
    <property type="entry name" value="DNA METHYLTRANSFERASE 1-ASSOCIATED PROTEIN 1 FAMILY MEMBER"/>
    <property type="match status" value="1"/>
</dbReference>
<evidence type="ECO:0000256" key="4">
    <source>
        <dbReference type="ARBA" id="ARBA00022853"/>
    </source>
</evidence>
<comment type="subcellular location">
    <subcellularLocation>
        <location evidence="1">Nucleus</location>
    </subcellularLocation>
</comment>
<reference evidence="11 12" key="1">
    <citation type="submission" date="2016-07" db="EMBL/GenBank/DDBJ databases">
        <title>Pervasive Adenine N6-methylation of Active Genes in Fungi.</title>
        <authorList>
            <consortium name="DOE Joint Genome Institute"/>
            <person name="Mondo S.J."/>
            <person name="Dannebaum R.O."/>
            <person name="Kuo R.C."/>
            <person name="Labutti K."/>
            <person name="Haridas S."/>
            <person name="Kuo A."/>
            <person name="Salamov A."/>
            <person name="Ahrendt S.R."/>
            <person name="Lipzen A."/>
            <person name="Sullivan W."/>
            <person name="Andreopoulos W.B."/>
            <person name="Clum A."/>
            <person name="Lindquist E."/>
            <person name="Daum C."/>
            <person name="Ramamoorthy G.K."/>
            <person name="Gryganskyi A."/>
            <person name="Culley D."/>
            <person name="Magnuson J.K."/>
            <person name="James T.Y."/>
            <person name="O'Malley M.A."/>
            <person name="Stajich J.E."/>
            <person name="Spatafora J.W."/>
            <person name="Visel A."/>
            <person name="Grigoriev I.V."/>
        </authorList>
    </citation>
    <scope>NUCLEOTIDE SEQUENCE [LARGE SCALE GENOMIC DNA]</scope>
    <source>
        <strain evidence="11 12">NRRL 3301</strain>
    </source>
</reference>